<dbReference type="SUPFAM" id="SSF51998">
    <property type="entry name" value="PFL-like glycyl radical enzymes"/>
    <property type="match status" value="1"/>
</dbReference>
<dbReference type="PROSITE" id="PS51161">
    <property type="entry name" value="ATP_CONE"/>
    <property type="match status" value="1"/>
</dbReference>
<keyword evidence="5 12" id="KW-0547">Nucleotide-binding</keyword>
<accession>A0A0G0S6L4</accession>
<evidence type="ECO:0000313" key="16">
    <source>
        <dbReference type="Proteomes" id="UP000034793"/>
    </source>
</evidence>
<dbReference type="Gene3D" id="3.20.70.20">
    <property type="match status" value="1"/>
</dbReference>
<dbReference type="GO" id="GO:0071897">
    <property type="term" value="P:DNA biosynthetic process"/>
    <property type="evidence" value="ECO:0007669"/>
    <property type="project" value="UniProtKB-KW"/>
</dbReference>
<evidence type="ECO:0000256" key="11">
    <source>
        <dbReference type="ARBA" id="ARBA00047754"/>
    </source>
</evidence>
<dbReference type="EC" id="1.17.4.1" evidence="13"/>
<dbReference type="Pfam" id="PF03477">
    <property type="entry name" value="ATP-cone"/>
    <property type="match status" value="1"/>
</dbReference>
<keyword evidence="6 12" id="KW-0067">ATP-binding</keyword>
<evidence type="ECO:0000259" key="14">
    <source>
        <dbReference type="PROSITE" id="PS51161"/>
    </source>
</evidence>
<dbReference type="GO" id="GO:0031419">
    <property type="term" value="F:cobalamin binding"/>
    <property type="evidence" value="ECO:0007669"/>
    <property type="project" value="UniProtKB-KW"/>
</dbReference>
<evidence type="ECO:0000256" key="9">
    <source>
        <dbReference type="ARBA" id="ARBA00023157"/>
    </source>
</evidence>
<dbReference type="SUPFAM" id="SSF48168">
    <property type="entry name" value="R1 subunit of ribonucleotide reductase, N-terminal domain"/>
    <property type="match status" value="1"/>
</dbReference>
<evidence type="ECO:0000256" key="2">
    <source>
        <dbReference type="ARBA" id="ARBA00007405"/>
    </source>
</evidence>
<dbReference type="PRINTS" id="PR01183">
    <property type="entry name" value="RIBORDTASEM1"/>
</dbReference>
<keyword evidence="9" id="KW-1015">Disulfide bond</keyword>
<dbReference type="AlphaFoldDB" id="A0A0G0S6L4"/>
<evidence type="ECO:0000256" key="7">
    <source>
        <dbReference type="ARBA" id="ARBA00023002"/>
    </source>
</evidence>
<feature type="domain" description="ATP-cone" evidence="14">
    <location>
        <begin position="11"/>
        <end position="104"/>
    </location>
</feature>
<dbReference type="InterPro" id="IPR008926">
    <property type="entry name" value="RNR_R1-su_N"/>
</dbReference>
<dbReference type="PANTHER" id="PTHR43371:SF1">
    <property type="entry name" value="RIBONUCLEOSIDE-DIPHOSPHATE REDUCTASE"/>
    <property type="match status" value="1"/>
</dbReference>
<dbReference type="NCBIfam" id="TIGR02504">
    <property type="entry name" value="NrdJ_Z"/>
    <property type="match status" value="1"/>
</dbReference>
<dbReference type="InterPro" id="IPR050862">
    <property type="entry name" value="RdRp_reductase_class-2"/>
</dbReference>
<evidence type="ECO:0000256" key="10">
    <source>
        <dbReference type="ARBA" id="ARBA00023285"/>
    </source>
</evidence>
<keyword evidence="3 13" id="KW-0846">Cobalamin</keyword>
<keyword evidence="7 13" id="KW-0560">Oxidoreductase</keyword>
<protein>
    <recommendedName>
        <fullName evidence="13">Vitamin B12-dependent ribonucleotide reductase</fullName>
        <ecNumber evidence="13">1.17.4.1</ecNumber>
    </recommendedName>
</protein>
<evidence type="ECO:0000256" key="5">
    <source>
        <dbReference type="ARBA" id="ARBA00022741"/>
    </source>
</evidence>
<dbReference type="InterPro" id="IPR005144">
    <property type="entry name" value="ATP-cone_dom"/>
</dbReference>
<dbReference type="GO" id="GO:0004748">
    <property type="term" value="F:ribonucleoside-diphosphate reductase activity, thioredoxin disulfide as acceptor"/>
    <property type="evidence" value="ECO:0007669"/>
    <property type="project" value="UniProtKB-EC"/>
</dbReference>
<evidence type="ECO:0000256" key="4">
    <source>
        <dbReference type="ARBA" id="ARBA00022634"/>
    </source>
</evidence>
<evidence type="ECO:0000256" key="12">
    <source>
        <dbReference type="PROSITE-ProRule" id="PRU00492"/>
    </source>
</evidence>
<keyword evidence="8" id="KW-0215">Deoxyribonucleotide synthesis</keyword>
<comment type="cofactor">
    <cofactor evidence="1 13">
        <name>adenosylcob(III)alamin</name>
        <dbReference type="ChEBI" id="CHEBI:18408"/>
    </cofactor>
</comment>
<dbReference type="Pfam" id="PF02867">
    <property type="entry name" value="Ribonuc_red_lgC"/>
    <property type="match status" value="1"/>
</dbReference>
<keyword evidence="4 13" id="KW-0237">DNA synthesis</keyword>
<evidence type="ECO:0000256" key="6">
    <source>
        <dbReference type="ARBA" id="ARBA00022840"/>
    </source>
</evidence>
<evidence type="ECO:0000256" key="13">
    <source>
        <dbReference type="RuleBase" id="RU364064"/>
    </source>
</evidence>
<gene>
    <name evidence="15" type="ORF">UT61_C0008G0026</name>
</gene>
<dbReference type="UniPathway" id="UPA00326"/>
<sequence length="724" mass="81321">MLKTTHLSPAKKVLKLSGNTEEFAPQKISDSIWKATQKVGDNDRKLAYELGSEVLATLQERFPNGEVIQTLEIGELVEKVLIEKGHAKTAKEFIRYRENKKHARQDKESLGIKDDIGLTYNTLYILKQRYLQRNVKGEIIETPRQMIERVANFLAKEERTKKLQETWYEEFYKIMVNFEFLPGTRTLANAGKASPQLANCFVWPMEDDIDGIFDILHKSTLIKKNGGGCGYNFSKIRPEGDIVGGIPDLAAGPVKMIEMFDLMTSLFRQEGRYESGNMAILNADHSDIFNFVTAKQADGYLPKTNISVGIKDEFMKAALKGKDWNLVNPRTGEVVNTVKAKSILELVATMAWQTGDPGIINLSAINQGTALANPLLAKRGPIMATNPCGEEPLYPFESCNLGYVNFVKFIENDLPTGGFNFKKLGEVMKVAVRLMDDVIDASRFPVKEVADAVSNHRRIGIGAVGWAEALAMLNIPYDSDEAFTLAEKVARTMYESAFDSSCEIAEEKGSFPLVKDSIWASKKKKPRNVALMTFPPSSGNAVICETSFGIEPYFALAYEQNVMDGMRLRTVIPNFVEKLKERGLYSDELIQKIIENHGSIQEMKEIPVDLRRVFKVAHDIDWRDHIKMQAAFQKWTDNAITKTINMPASATPGDIEEAYILAWKLGCKGLTVYRDRTKKGQVFEFGGNKDMQEVVKMCPTCDLPLKKDKKCYKCARCGFSTCEL</sequence>
<evidence type="ECO:0000256" key="8">
    <source>
        <dbReference type="ARBA" id="ARBA00023116"/>
    </source>
</evidence>
<dbReference type="PANTHER" id="PTHR43371">
    <property type="entry name" value="VITAMIN B12-DEPENDENT RIBONUCLEOTIDE REDUCTASE"/>
    <property type="match status" value="1"/>
</dbReference>
<name>A0A0G0S6L4_9BACT</name>
<dbReference type="EMBL" id="LBXL01000008">
    <property type="protein sequence ID" value="KKR30370.1"/>
    <property type="molecule type" value="Genomic_DNA"/>
</dbReference>
<dbReference type="GO" id="GO:0005524">
    <property type="term" value="F:ATP binding"/>
    <property type="evidence" value="ECO:0007669"/>
    <property type="project" value="UniProtKB-UniRule"/>
</dbReference>
<evidence type="ECO:0000313" key="15">
    <source>
        <dbReference type="EMBL" id="KKR30370.1"/>
    </source>
</evidence>
<evidence type="ECO:0000256" key="3">
    <source>
        <dbReference type="ARBA" id="ARBA00022628"/>
    </source>
</evidence>
<comment type="catalytic activity">
    <reaction evidence="11 13">
        <text>a 2'-deoxyribonucleoside 5'-diphosphate + [thioredoxin]-disulfide + H2O = a ribonucleoside 5'-diphosphate + [thioredoxin]-dithiol</text>
        <dbReference type="Rhea" id="RHEA:23252"/>
        <dbReference type="Rhea" id="RHEA-COMP:10698"/>
        <dbReference type="Rhea" id="RHEA-COMP:10700"/>
        <dbReference type="ChEBI" id="CHEBI:15377"/>
        <dbReference type="ChEBI" id="CHEBI:29950"/>
        <dbReference type="ChEBI" id="CHEBI:50058"/>
        <dbReference type="ChEBI" id="CHEBI:57930"/>
        <dbReference type="ChEBI" id="CHEBI:73316"/>
        <dbReference type="EC" id="1.17.4.1"/>
    </reaction>
</comment>
<dbReference type="InterPro" id="IPR000788">
    <property type="entry name" value="RNR_lg_C"/>
</dbReference>
<comment type="similarity">
    <text evidence="2 13">Belongs to the ribonucleoside diphosphate reductase class-2 family.</text>
</comment>
<keyword evidence="10 13" id="KW-0170">Cobalt</keyword>
<dbReference type="GO" id="GO:0009263">
    <property type="term" value="P:deoxyribonucleotide biosynthetic process"/>
    <property type="evidence" value="ECO:0007669"/>
    <property type="project" value="UniProtKB-KW"/>
</dbReference>
<proteinExistence type="inferred from homology"/>
<dbReference type="Pfam" id="PF00317">
    <property type="entry name" value="Ribonuc_red_lgN"/>
    <property type="match status" value="1"/>
</dbReference>
<comment type="caution">
    <text evidence="15">The sequence shown here is derived from an EMBL/GenBank/DDBJ whole genome shotgun (WGS) entry which is preliminary data.</text>
</comment>
<reference evidence="15 16" key="1">
    <citation type="journal article" date="2015" name="Nature">
        <title>rRNA introns, odd ribosomes, and small enigmatic genomes across a large radiation of phyla.</title>
        <authorList>
            <person name="Brown C.T."/>
            <person name="Hug L.A."/>
            <person name="Thomas B.C."/>
            <person name="Sharon I."/>
            <person name="Castelle C.J."/>
            <person name="Singh A."/>
            <person name="Wilkins M.J."/>
            <person name="Williams K.H."/>
            <person name="Banfield J.F."/>
        </authorList>
    </citation>
    <scope>NUCLEOTIDE SEQUENCE [LARGE SCALE GENOMIC DNA]</scope>
</reference>
<dbReference type="Proteomes" id="UP000034793">
    <property type="component" value="Unassembled WGS sequence"/>
</dbReference>
<dbReference type="CDD" id="cd02888">
    <property type="entry name" value="RNR_II_dimer"/>
    <property type="match status" value="1"/>
</dbReference>
<dbReference type="PATRIC" id="fig|1618552.3.peg.329"/>
<comment type="function">
    <text evidence="13">Catalyzes the reduction of ribonucleotides to deoxyribonucleotides. May function to provide a pool of deoxyribonucleotide precursors for DNA repair during oxygen limitation and/or for immediate growth after restoration of oxygen.</text>
</comment>
<dbReference type="InterPro" id="IPR013509">
    <property type="entry name" value="RNR_lsu_N"/>
</dbReference>
<evidence type="ECO:0000256" key="1">
    <source>
        <dbReference type="ARBA" id="ARBA00001922"/>
    </source>
</evidence>
<organism evidence="15 16">
    <name type="scientific">Candidatus Woesebacteria bacterium GW2011_GWA1_39_8</name>
    <dbReference type="NCBI Taxonomy" id="1618552"/>
    <lineage>
        <taxon>Bacteria</taxon>
        <taxon>Candidatus Woeseibacteriota</taxon>
    </lineage>
</organism>
<dbReference type="InterPro" id="IPR013344">
    <property type="entry name" value="RNR_NrdJ/NrdZ"/>
</dbReference>